<sequence length="88" mass="9956">MSNCGKLLHQRIETLEKESITQKDTIKTLSTLVDSLSNTRDRPSQTFSSSTPPMNWSRIAYGMVHRDENAVAIMATIATEMKKKEERA</sequence>
<dbReference type="EMBL" id="REGN01002957">
    <property type="protein sequence ID" value="RNA25239.1"/>
    <property type="molecule type" value="Genomic_DNA"/>
</dbReference>
<name>A0A3M7RP30_BRAPC</name>
<gene>
    <name evidence="1" type="ORF">BpHYR1_043155</name>
</gene>
<proteinExistence type="predicted"/>
<comment type="caution">
    <text evidence="1">The sequence shown here is derived from an EMBL/GenBank/DDBJ whole genome shotgun (WGS) entry which is preliminary data.</text>
</comment>
<dbReference type="AlphaFoldDB" id="A0A3M7RP30"/>
<keyword evidence="2" id="KW-1185">Reference proteome</keyword>
<reference evidence="1 2" key="1">
    <citation type="journal article" date="2018" name="Sci. Rep.">
        <title>Genomic signatures of local adaptation to the degree of environmental predictability in rotifers.</title>
        <authorList>
            <person name="Franch-Gras L."/>
            <person name="Hahn C."/>
            <person name="Garcia-Roger E.M."/>
            <person name="Carmona M.J."/>
            <person name="Serra M."/>
            <person name="Gomez A."/>
        </authorList>
    </citation>
    <scope>NUCLEOTIDE SEQUENCE [LARGE SCALE GENOMIC DNA]</scope>
    <source>
        <strain evidence="1">HYR1</strain>
    </source>
</reference>
<dbReference type="Proteomes" id="UP000276133">
    <property type="component" value="Unassembled WGS sequence"/>
</dbReference>
<organism evidence="1 2">
    <name type="scientific">Brachionus plicatilis</name>
    <name type="common">Marine rotifer</name>
    <name type="synonym">Brachionus muelleri</name>
    <dbReference type="NCBI Taxonomy" id="10195"/>
    <lineage>
        <taxon>Eukaryota</taxon>
        <taxon>Metazoa</taxon>
        <taxon>Spiralia</taxon>
        <taxon>Gnathifera</taxon>
        <taxon>Rotifera</taxon>
        <taxon>Eurotatoria</taxon>
        <taxon>Monogononta</taxon>
        <taxon>Pseudotrocha</taxon>
        <taxon>Ploima</taxon>
        <taxon>Brachionidae</taxon>
        <taxon>Brachionus</taxon>
    </lineage>
</organism>
<protein>
    <submittedName>
        <fullName evidence="1">Uncharacterized protein</fullName>
    </submittedName>
</protein>
<accession>A0A3M7RP30</accession>
<evidence type="ECO:0000313" key="1">
    <source>
        <dbReference type="EMBL" id="RNA25239.1"/>
    </source>
</evidence>
<evidence type="ECO:0000313" key="2">
    <source>
        <dbReference type="Proteomes" id="UP000276133"/>
    </source>
</evidence>